<evidence type="ECO:0000313" key="2">
    <source>
        <dbReference type="EMBL" id="KAB2625077.1"/>
    </source>
</evidence>
<reference evidence="3" key="2">
    <citation type="submission" date="2019-10" db="EMBL/GenBank/DDBJ databases">
        <title>A de novo genome assembly of a pear dwarfing rootstock.</title>
        <authorList>
            <person name="Wang F."/>
            <person name="Wang J."/>
            <person name="Li S."/>
            <person name="Zhang Y."/>
            <person name="Fang M."/>
            <person name="Ma L."/>
            <person name="Zhao Y."/>
            <person name="Jiang S."/>
        </authorList>
    </citation>
    <scope>NUCLEOTIDE SEQUENCE [LARGE SCALE GENOMIC DNA]</scope>
</reference>
<protein>
    <recommendedName>
        <fullName evidence="4">Retrotransposon gag domain-containing protein</fullName>
    </recommendedName>
</protein>
<dbReference type="AlphaFoldDB" id="A0A5N5HDU5"/>
<organism evidence="2 3">
    <name type="scientific">Pyrus ussuriensis x Pyrus communis</name>
    <dbReference type="NCBI Taxonomy" id="2448454"/>
    <lineage>
        <taxon>Eukaryota</taxon>
        <taxon>Viridiplantae</taxon>
        <taxon>Streptophyta</taxon>
        <taxon>Embryophyta</taxon>
        <taxon>Tracheophyta</taxon>
        <taxon>Spermatophyta</taxon>
        <taxon>Magnoliopsida</taxon>
        <taxon>eudicotyledons</taxon>
        <taxon>Gunneridae</taxon>
        <taxon>Pentapetalae</taxon>
        <taxon>rosids</taxon>
        <taxon>fabids</taxon>
        <taxon>Rosales</taxon>
        <taxon>Rosaceae</taxon>
        <taxon>Amygdaloideae</taxon>
        <taxon>Maleae</taxon>
        <taxon>Pyrus</taxon>
    </lineage>
</organism>
<feature type="region of interest" description="Disordered" evidence="1">
    <location>
        <begin position="198"/>
        <end position="221"/>
    </location>
</feature>
<dbReference type="Pfam" id="PF14223">
    <property type="entry name" value="Retrotran_gag_2"/>
    <property type="match status" value="1"/>
</dbReference>
<proteinExistence type="predicted"/>
<dbReference type="EMBL" id="SMOL01000160">
    <property type="protein sequence ID" value="KAB2625077.1"/>
    <property type="molecule type" value="Genomic_DNA"/>
</dbReference>
<dbReference type="OrthoDB" id="1937545at2759"/>
<dbReference type="PANTHER" id="PTHR34222">
    <property type="entry name" value="GAG_PRE-INTEGRS DOMAIN-CONTAINING PROTEIN"/>
    <property type="match status" value="1"/>
</dbReference>
<accession>A0A5N5HDU5</accession>
<dbReference type="Proteomes" id="UP000327157">
    <property type="component" value="Chromosome 16"/>
</dbReference>
<dbReference type="PANTHER" id="PTHR34222:SF33">
    <property type="entry name" value="RETROTRANSPOSON GAG DOMAIN-CONTAINING PROTEIN"/>
    <property type="match status" value="1"/>
</dbReference>
<evidence type="ECO:0008006" key="4">
    <source>
        <dbReference type="Google" id="ProtNLM"/>
    </source>
</evidence>
<name>A0A5N5HDU5_9ROSA</name>
<evidence type="ECO:0000313" key="3">
    <source>
        <dbReference type="Proteomes" id="UP000327157"/>
    </source>
</evidence>
<sequence>MSWLLNSMERKLAEILSYSESSFKLWQTVKEMYGSQNNAARVFQLKKNISNIQQEGKPFVQLLGSMKSMWNELEMYRPHTTEASLLLKRAEEDKIFQLLSSLDPGYEDLRSHILMNPKLPSFTSVCATIQREEVRRKVMNTGTKTSVTEARAYLANERKYKVKNPHLKCQHCNYTGHVKETCWILHPELKPEFMKDNKGSQRLNRAPHRANNATTSTSHRSDALKSFTANPAALINEFAVYLQSKKERIKSDQTVGFEDGSSIALLGKFAGFLTETQHMAQDDMQGLPHQEDDW</sequence>
<comment type="caution">
    <text evidence="2">The sequence shown here is derived from an EMBL/GenBank/DDBJ whole genome shotgun (WGS) entry which is preliminary data.</text>
</comment>
<evidence type="ECO:0000256" key="1">
    <source>
        <dbReference type="SAM" id="MobiDB-lite"/>
    </source>
</evidence>
<reference evidence="2 3" key="1">
    <citation type="submission" date="2019-09" db="EMBL/GenBank/DDBJ databases">
        <authorList>
            <person name="Ou C."/>
        </authorList>
    </citation>
    <scope>NUCLEOTIDE SEQUENCE [LARGE SCALE GENOMIC DNA]</scope>
    <source>
        <strain evidence="2">S2</strain>
        <tissue evidence="2">Leaf</tissue>
    </source>
</reference>
<gene>
    <name evidence="2" type="ORF">D8674_016737</name>
</gene>
<keyword evidence="3" id="KW-1185">Reference proteome</keyword>
<reference evidence="2 3" key="3">
    <citation type="submission" date="2019-11" db="EMBL/GenBank/DDBJ databases">
        <title>A de novo genome assembly of a pear dwarfing rootstock.</title>
        <authorList>
            <person name="Wang F."/>
            <person name="Wang J."/>
            <person name="Li S."/>
            <person name="Zhang Y."/>
            <person name="Fang M."/>
            <person name="Ma L."/>
            <person name="Zhao Y."/>
            <person name="Jiang S."/>
        </authorList>
    </citation>
    <scope>NUCLEOTIDE SEQUENCE [LARGE SCALE GENOMIC DNA]</scope>
    <source>
        <strain evidence="2">S2</strain>
        <tissue evidence="2">Leaf</tissue>
    </source>
</reference>